<evidence type="ECO:0000256" key="4">
    <source>
        <dbReference type="ARBA" id="ARBA00022729"/>
    </source>
</evidence>
<feature type="chain" id="PRO_5039289919" evidence="8">
    <location>
        <begin position="22"/>
        <end position="357"/>
    </location>
</feature>
<dbReference type="InterPro" id="IPR057336">
    <property type="entry name" value="GerAC_N"/>
</dbReference>
<dbReference type="EMBL" id="BMFK01000002">
    <property type="protein sequence ID" value="GGE78051.1"/>
    <property type="molecule type" value="Genomic_DNA"/>
</dbReference>
<evidence type="ECO:0000256" key="5">
    <source>
        <dbReference type="ARBA" id="ARBA00023136"/>
    </source>
</evidence>
<evidence type="ECO:0000313" key="11">
    <source>
        <dbReference type="EMBL" id="GGE78051.1"/>
    </source>
</evidence>
<evidence type="ECO:0000256" key="1">
    <source>
        <dbReference type="ARBA" id="ARBA00004635"/>
    </source>
</evidence>
<feature type="domain" description="Spore germination protein N-terminal" evidence="10">
    <location>
        <begin position="23"/>
        <end position="185"/>
    </location>
</feature>
<dbReference type="RefSeq" id="WP_188389239.1">
    <property type="nucleotide sequence ID" value="NZ_BMFK01000002.1"/>
</dbReference>
<sequence>MKKVMYVWVCMCIALVGCAQKLIIDDLDLIQASGYDAKDDKIEITLVVPVFTEKEKSEVVTYSSIGATAKEVKSRANEKAFQPLASGQLRLAVYGKKLAEKGMYSIVDTLNRDPSIGNRVYLAIIEGSANEFLQMKTPPRNNIALYGKRILENNMESGNLPETSLHTFMFQYFQVGQDPYLPILKKADKEIKINGLALFHEDKYVSKVEVEDMFLFKSLIETHKEGTQGVNFEDGESVAVHNISSHPKYKVSVKNGKPSFMIEVDMKGKIEALSRRENLEEEEALKRIERKIDKLWEKKATNLVKTFQELDIDPLGLGAHFKQHYREFNQKEWKAMYKDAPITVKYNVDIVQSGVVE</sequence>
<dbReference type="InterPro" id="IPR038501">
    <property type="entry name" value="Spore_GerAC_C_sf"/>
</dbReference>
<accession>A0A917ETA9</accession>
<dbReference type="InterPro" id="IPR046953">
    <property type="entry name" value="Spore_GerAC-like_C"/>
</dbReference>
<name>A0A917ETA9_9BACI</name>
<evidence type="ECO:0000256" key="3">
    <source>
        <dbReference type="ARBA" id="ARBA00022544"/>
    </source>
</evidence>
<dbReference type="Pfam" id="PF05504">
    <property type="entry name" value="Spore_GerAC"/>
    <property type="match status" value="1"/>
</dbReference>
<reference evidence="11" key="2">
    <citation type="submission" date="2020-09" db="EMBL/GenBank/DDBJ databases">
        <authorList>
            <person name="Sun Q."/>
            <person name="Zhou Y."/>
        </authorList>
    </citation>
    <scope>NUCLEOTIDE SEQUENCE</scope>
    <source>
        <strain evidence="11">CGMCC 1.12698</strain>
    </source>
</reference>
<dbReference type="NCBIfam" id="TIGR02887">
    <property type="entry name" value="spore_ger_x_C"/>
    <property type="match status" value="1"/>
</dbReference>
<dbReference type="PROSITE" id="PS51257">
    <property type="entry name" value="PROKAR_LIPOPROTEIN"/>
    <property type="match status" value="1"/>
</dbReference>
<protein>
    <submittedName>
        <fullName evidence="11">Germination protein</fullName>
    </submittedName>
</protein>
<dbReference type="GO" id="GO:0009847">
    <property type="term" value="P:spore germination"/>
    <property type="evidence" value="ECO:0007669"/>
    <property type="project" value="InterPro"/>
</dbReference>
<organism evidence="11 12">
    <name type="scientific">Priestia taiwanensis</name>
    <dbReference type="NCBI Taxonomy" id="1347902"/>
    <lineage>
        <taxon>Bacteria</taxon>
        <taxon>Bacillati</taxon>
        <taxon>Bacillota</taxon>
        <taxon>Bacilli</taxon>
        <taxon>Bacillales</taxon>
        <taxon>Bacillaceae</taxon>
        <taxon>Priestia</taxon>
    </lineage>
</organism>
<dbReference type="Gene3D" id="3.30.300.210">
    <property type="entry name" value="Nutrient germinant receptor protein C, domain 3"/>
    <property type="match status" value="1"/>
</dbReference>
<feature type="signal peptide" evidence="8">
    <location>
        <begin position="1"/>
        <end position="21"/>
    </location>
</feature>
<keyword evidence="6" id="KW-0564">Palmitate</keyword>
<evidence type="ECO:0000313" key="12">
    <source>
        <dbReference type="Proteomes" id="UP000605259"/>
    </source>
</evidence>
<dbReference type="Proteomes" id="UP000605259">
    <property type="component" value="Unassembled WGS sequence"/>
</dbReference>
<evidence type="ECO:0000256" key="2">
    <source>
        <dbReference type="ARBA" id="ARBA00007886"/>
    </source>
</evidence>
<evidence type="ECO:0000259" key="9">
    <source>
        <dbReference type="Pfam" id="PF05504"/>
    </source>
</evidence>
<keyword evidence="12" id="KW-1185">Reference proteome</keyword>
<gene>
    <name evidence="11" type="primary">gerHC</name>
    <name evidence="11" type="ORF">GCM10007140_29610</name>
</gene>
<dbReference type="InterPro" id="IPR008844">
    <property type="entry name" value="Spore_GerAC-like"/>
</dbReference>
<dbReference type="PANTHER" id="PTHR35789:SF1">
    <property type="entry name" value="SPORE GERMINATION PROTEIN B3"/>
    <property type="match status" value="1"/>
</dbReference>
<evidence type="ECO:0000259" key="10">
    <source>
        <dbReference type="Pfam" id="PF25198"/>
    </source>
</evidence>
<dbReference type="PANTHER" id="PTHR35789">
    <property type="entry name" value="SPORE GERMINATION PROTEIN B3"/>
    <property type="match status" value="1"/>
</dbReference>
<evidence type="ECO:0000256" key="6">
    <source>
        <dbReference type="ARBA" id="ARBA00023139"/>
    </source>
</evidence>
<comment type="caution">
    <text evidence="11">The sequence shown here is derived from an EMBL/GenBank/DDBJ whole genome shotgun (WGS) entry which is preliminary data.</text>
</comment>
<evidence type="ECO:0000256" key="8">
    <source>
        <dbReference type="SAM" id="SignalP"/>
    </source>
</evidence>
<feature type="domain" description="Spore germination GerAC-like C-terminal" evidence="9">
    <location>
        <begin position="194"/>
        <end position="354"/>
    </location>
</feature>
<proteinExistence type="inferred from homology"/>
<comment type="subcellular location">
    <subcellularLocation>
        <location evidence="1">Membrane</location>
        <topology evidence="1">Lipid-anchor</topology>
    </subcellularLocation>
</comment>
<reference evidence="11" key="1">
    <citation type="journal article" date="2014" name="Int. J. Syst. Evol. Microbiol.">
        <title>Complete genome sequence of Corynebacterium casei LMG S-19264T (=DSM 44701T), isolated from a smear-ripened cheese.</title>
        <authorList>
            <consortium name="US DOE Joint Genome Institute (JGI-PGF)"/>
            <person name="Walter F."/>
            <person name="Albersmeier A."/>
            <person name="Kalinowski J."/>
            <person name="Ruckert C."/>
        </authorList>
    </citation>
    <scope>NUCLEOTIDE SEQUENCE</scope>
    <source>
        <strain evidence="11">CGMCC 1.12698</strain>
    </source>
</reference>
<comment type="similarity">
    <text evidence="2">Belongs to the GerABKC lipoprotein family.</text>
</comment>
<dbReference type="GO" id="GO:0016020">
    <property type="term" value="C:membrane"/>
    <property type="evidence" value="ECO:0007669"/>
    <property type="project" value="UniProtKB-SubCell"/>
</dbReference>
<keyword evidence="4 8" id="KW-0732">Signal</keyword>
<dbReference type="Pfam" id="PF25198">
    <property type="entry name" value="Spore_GerAC_N"/>
    <property type="match status" value="1"/>
</dbReference>
<keyword evidence="7" id="KW-0449">Lipoprotein</keyword>
<keyword evidence="5" id="KW-0472">Membrane</keyword>
<keyword evidence="3" id="KW-0309">Germination</keyword>
<dbReference type="AlphaFoldDB" id="A0A917ETA9"/>
<evidence type="ECO:0000256" key="7">
    <source>
        <dbReference type="ARBA" id="ARBA00023288"/>
    </source>
</evidence>